<keyword evidence="2" id="KW-1185">Reference proteome</keyword>
<protein>
    <submittedName>
        <fullName evidence="1">Uncharacterized protein</fullName>
    </submittedName>
</protein>
<gene>
    <name evidence="1" type="ORF">Apa02nite_101290</name>
</gene>
<organism evidence="1 2">
    <name type="scientific">Actinoplanes palleronii</name>
    <dbReference type="NCBI Taxonomy" id="113570"/>
    <lineage>
        <taxon>Bacteria</taxon>
        <taxon>Bacillati</taxon>
        <taxon>Actinomycetota</taxon>
        <taxon>Actinomycetes</taxon>
        <taxon>Micromonosporales</taxon>
        <taxon>Micromonosporaceae</taxon>
        <taxon>Actinoplanes</taxon>
    </lineage>
</organism>
<reference evidence="1 2" key="1">
    <citation type="submission" date="2021-01" db="EMBL/GenBank/DDBJ databases">
        <title>Whole genome shotgun sequence of Actinoplanes palleronii NBRC 14916.</title>
        <authorList>
            <person name="Komaki H."/>
            <person name="Tamura T."/>
        </authorList>
    </citation>
    <scope>NUCLEOTIDE SEQUENCE [LARGE SCALE GENOMIC DNA]</scope>
    <source>
        <strain evidence="1 2">NBRC 14916</strain>
    </source>
</reference>
<proteinExistence type="predicted"/>
<evidence type="ECO:0000313" key="1">
    <source>
        <dbReference type="EMBL" id="GIE74021.1"/>
    </source>
</evidence>
<comment type="caution">
    <text evidence="1">The sequence shown here is derived from an EMBL/GenBank/DDBJ whole genome shotgun (WGS) entry which is preliminary data.</text>
</comment>
<evidence type="ECO:0000313" key="2">
    <source>
        <dbReference type="Proteomes" id="UP000624709"/>
    </source>
</evidence>
<dbReference type="Proteomes" id="UP000624709">
    <property type="component" value="Unassembled WGS sequence"/>
</dbReference>
<accession>A0ABQ4BUQ0</accession>
<dbReference type="EMBL" id="BOMS01000207">
    <property type="protein sequence ID" value="GIE74021.1"/>
    <property type="molecule type" value="Genomic_DNA"/>
</dbReference>
<sequence>MDDDLADVRASVSVLWETFGRCADFMIRADAADLEHCRVICEALRAMPTVDDRVLFLVGQLETRVCDQDPSWSDVGAIALMLGDLDAALRPA</sequence>
<name>A0ABQ4BUQ0_9ACTN</name>